<reference evidence="5" key="1">
    <citation type="submission" date="2021-12" db="EMBL/GenBank/DDBJ databases">
        <title>Convergent genome expansion in fungi linked to evolution of root-endophyte symbiosis.</title>
        <authorList>
            <consortium name="DOE Joint Genome Institute"/>
            <person name="Ke Y.-H."/>
            <person name="Bonito G."/>
            <person name="Liao H.-L."/>
            <person name="Looney B."/>
            <person name="Rojas-Flechas A."/>
            <person name="Nash J."/>
            <person name="Hameed K."/>
            <person name="Schadt C."/>
            <person name="Martin F."/>
            <person name="Crous P.W."/>
            <person name="Miettinen O."/>
            <person name="Magnuson J.K."/>
            <person name="Labbe J."/>
            <person name="Jacobson D."/>
            <person name="Doktycz M.J."/>
            <person name="Veneault-Fourrey C."/>
            <person name="Kuo A."/>
            <person name="Mondo S."/>
            <person name="Calhoun S."/>
            <person name="Riley R."/>
            <person name="Ohm R."/>
            <person name="LaButti K."/>
            <person name="Andreopoulos B."/>
            <person name="Pangilinan J."/>
            <person name="Nolan M."/>
            <person name="Tritt A."/>
            <person name="Clum A."/>
            <person name="Lipzen A."/>
            <person name="Daum C."/>
            <person name="Barry K."/>
            <person name="Grigoriev I.V."/>
            <person name="Vilgalys R."/>
        </authorList>
    </citation>
    <scope>NUCLEOTIDE SEQUENCE</scope>
    <source>
        <strain evidence="5">PMI_201</strain>
    </source>
</reference>
<dbReference type="Pfam" id="PF12141">
    <property type="entry name" value="BMT"/>
    <property type="match status" value="2"/>
</dbReference>
<gene>
    <name evidence="5" type="ORF">BGW36DRAFT_361802</name>
</gene>
<keyword evidence="3" id="KW-0812">Transmembrane</keyword>
<dbReference type="InterPro" id="IPR021988">
    <property type="entry name" value="BMT1"/>
</dbReference>
<feature type="chain" id="PRO_5041959558" evidence="4">
    <location>
        <begin position="22"/>
        <end position="504"/>
    </location>
</feature>
<feature type="signal peptide" evidence="4">
    <location>
        <begin position="1"/>
        <end position="21"/>
    </location>
</feature>
<evidence type="ECO:0000313" key="5">
    <source>
        <dbReference type="EMBL" id="KAH8693980.1"/>
    </source>
</evidence>
<evidence type="ECO:0000256" key="1">
    <source>
        <dbReference type="ARBA" id="ARBA00004606"/>
    </source>
</evidence>
<comment type="caution">
    <text evidence="5">The sequence shown here is derived from an EMBL/GenBank/DDBJ whole genome shotgun (WGS) entry which is preliminary data.</text>
</comment>
<evidence type="ECO:0000256" key="3">
    <source>
        <dbReference type="ARBA" id="ARBA00022968"/>
    </source>
</evidence>
<dbReference type="EMBL" id="JAJTJA010000009">
    <property type="protein sequence ID" value="KAH8693980.1"/>
    <property type="molecule type" value="Genomic_DNA"/>
</dbReference>
<sequence>MKRKMVYGSVVILALCLLKFQFRFLDKNSGSNFTTQVSYSNHEIVETIVLPGFCNNGIPGKISCDSLRHNDSIGVEQSFHLDDDMVQIAMSMWSHPLIGDHYGELVIPFDQLVKMTWSRFHGSGVWLPDYGVYLVVSRVIYSPLDGAQIVSFLRGQIYDEEWNSLENYTIHGNCNDTTFPRIFEIPAAWDTKGGPVGPEDPRVILEEVPNAEPVIIFNMPLLDNPQRRAMWIHRPFSNFTTPLTIRNGQPARIEKNWAPFFFPEADNSLSSSSSSRPPSQYLHFVYSLRPLYILKCHLLDGYCDWIFKQEVTPNQFILPHQRVPVAMHGGTNFVSVPLANAFIQPGVNIYVGFPRTHLDGACSQGATYRPELMVMTSMGASYFHLAYASEAIDFSNAVLDPEALDIPCADGRILIPNSIIRWDQRHDKITLSVSVADKTVQIVYLHGILRLTNSLPLFPEFLKQDFSQGGEALWNFRWSIVGNDVLACSIEAVANASYRNAIEN</sequence>
<dbReference type="GeneID" id="70244591"/>
<dbReference type="Proteomes" id="UP001201262">
    <property type="component" value="Unassembled WGS sequence"/>
</dbReference>
<dbReference type="AlphaFoldDB" id="A0AAD4KMX0"/>
<proteinExistence type="inferred from homology"/>
<evidence type="ECO:0000256" key="4">
    <source>
        <dbReference type="SAM" id="SignalP"/>
    </source>
</evidence>
<evidence type="ECO:0000256" key="2">
    <source>
        <dbReference type="ARBA" id="ARBA00009486"/>
    </source>
</evidence>
<comment type="similarity">
    <text evidence="2">Belongs to the BMT family.</text>
</comment>
<keyword evidence="6" id="KW-1185">Reference proteome</keyword>
<keyword evidence="4" id="KW-0732">Signal</keyword>
<dbReference type="GO" id="GO:0000030">
    <property type="term" value="F:mannosyltransferase activity"/>
    <property type="evidence" value="ECO:0007669"/>
    <property type="project" value="InterPro"/>
</dbReference>
<name>A0AAD4KMX0_9EURO</name>
<keyword evidence="3" id="KW-0735">Signal-anchor</keyword>
<accession>A0AAD4KMX0</accession>
<dbReference type="RefSeq" id="XP_046069650.1">
    <property type="nucleotide sequence ID" value="XM_046214304.1"/>
</dbReference>
<protein>
    <submittedName>
        <fullName evidence="5">Uncharacterized protein</fullName>
    </submittedName>
</protein>
<comment type="subcellular location">
    <subcellularLocation>
        <location evidence="1">Membrane</location>
        <topology evidence="1">Single-pass type II membrane protein</topology>
    </subcellularLocation>
</comment>
<dbReference type="GO" id="GO:0016020">
    <property type="term" value="C:membrane"/>
    <property type="evidence" value="ECO:0007669"/>
    <property type="project" value="UniProtKB-SubCell"/>
</dbReference>
<evidence type="ECO:0000313" key="6">
    <source>
        <dbReference type="Proteomes" id="UP001201262"/>
    </source>
</evidence>
<organism evidence="5 6">
    <name type="scientific">Talaromyces proteolyticus</name>
    <dbReference type="NCBI Taxonomy" id="1131652"/>
    <lineage>
        <taxon>Eukaryota</taxon>
        <taxon>Fungi</taxon>
        <taxon>Dikarya</taxon>
        <taxon>Ascomycota</taxon>
        <taxon>Pezizomycotina</taxon>
        <taxon>Eurotiomycetes</taxon>
        <taxon>Eurotiomycetidae</taxon>
        <taxon>Eurotiales</taxon>
        <taxon>Trichocomaceae</taxon>
        <taxon>Talaromyces</taxon>
        <taxon>Talaromyces sect. Bacilispori</taxon>
    </lineage>
</organism>